<dbReference type="AlphaFoldDB" id="A0A163M430"/>
<protein>
    <submittedName>
        <fullName evidence="2">Glycosyl transferase family 2</fullName>
    </submittedName>
</protein>
<feature type="domain" description="Glycosyltransferase 2-like" evidence="1">
    <location>
        <begin position="4"/>
        <end position="136"/>
    </location>
</feature>
<sequence>MRLSVIVPVLNEITFIPLYIESVSRYADEIIIADGGSTDGTLEQIDSLQNRYPIRLLHVQQKGLPYTEDWNESVVRNVLIEQAQGDWIMNLDIDELMDDRFVEVLPELMNRTDVDVYQFPFVNFWGDPWTIRVNSPGDERWSNDITRMWRAHQGIRYRDEKHHCTLEAAEGRSIWSIPRGRCDVNVYHYHYALGNKIKFNDNRRGDVNVQLNDGQPDWNYRPEEYEIVTKPYQGQHPEVIINHLSRQGI</sequence>
<dbReference type="Gene3D" id="3.90.550.10">
    <property type="entry name" value="Spore Coat Polysaccharide Biosynthesis Protein SpsA, Chain A"/>
    <property type="match status" value="1"/>
</dbReference>
<dbReference type="InterPro" id="IPR001173">
    <property type="entry name" value="Glyco_trans_2-like"/>
</dbReference>
<reference evidence="2" key="1">
    <citation type="journal article" date="2016" name="Genome Announc.">
        <title>Draft genomes of two strains of Paenibacillus glucanolyticus with capability to degrade lignocellulose.</title>
        <authorList>
            <person name="Mathews S.L."/>
            <person name="Pawlak J."/>
            <person name="Grunden A.M."/>
        </authorList>
    </citation>
    <scope>NUCLEOTIDE SEQUENCE [LARGE SCALE GENOMIC DNA]</scope>
    <source>
        <strain evidence="2">SLM1</strain>
    </source>
</reference>
<dbReference type="Pfam" id="PF00535">
    <property type="entry name" value="Glycos_transf_2"/>
    <property type="match status" value="1"/>
</dbReference>
<dbReference type="EMBL" id="LWMH01000001">
    <property type="protein sequence ID" value="KZS48725.1"/>
    <property type="molecule type" value="Genomic_DNA"/>
</dbReference>
<dbReference type="GO" id="GO:0016740">
    <property type="term" value="F:transferase activity"/>
    <property type="evidence" value="ECO:0007669"/>
    <property type="project" value="UniProtKB-KW"/>
</dbReference>
<evidence type="ECO:0000259" key="1">
    <source>
        <dbReference type="Pfam" id="PF00535"/>
    </source>
</evidence>
<evidence type="ECO:0000313" key="3">
    <source>
        <dbReference type="Proteomes" id="UP000076796"/>
    </source>
</evidence>
<dbReference type="PANTHER" id="PTHR43630:SF2">
    <property type="entry name" value="GLYCOSYLTRANSFERASE"/>
    <property type="match status" value="1"/>
</dbReference>
<dbReference type="OrthoDB" id="183314at2"/>
<gene>
    <name evidence="2" type="ORF">AWU65_23715</name>
</gene>
<keyword evidence="3" id="KW-1185">Reference proteome</keyword>
<dbReference type="GeneID" id="97555699"/>
<accession>A0A163M430</accession>
<organism evidence="2 3">
    <name type="scientific">Paenibacillus glucanolyticus</name>
    <dbReference type="NCBI Taxonomy" id="59843"/>
    <lineage>
        <taxon>Bacteria</taxon>
        <taxon>Bacillati</taxon>
        <taxon>Bacillota</taxon>
        <taxon>Bacilli</taxon>
        <taxon>Bacillales</taxon>
        <taxon>Paenibacillaceae</taxon>
        <taxon>Paenibacillus</taxon>
    </lineage>
</organism>
<dbReference type="PANTHER" id="PTHR43630">
    <property type="entry name" value="POLY-BETA-1,6-N-ACETYL-D-GLUCOSAMINE SYNTHASE"/>
    <property type="match status" value="1"/>
</dbReference>
<dbReference type="STRING" id="59843.A3958_22985"/>
<dbReference type="Proteomes" id="UP000076796">
    <property type="component" value="Unassembled WGS sequence"/>
</dbReference>
<dbReference type="RefSeq" id="WP_036639260.1">
    <property type="nucleotide sequence ID" value="NZ_CBCSBX010000001.1"/>
</dbReference>
<dbReference type="KEGG" id="pglu:A3958_22985"/>
<comment type="caution">
    <text evidence="2">The sequence shown here is derived from an EMBL/GenBank/DDBJ whole genome shotgun (WGS) entry which is preliminary data.</text>
</comment>
<dbReference type="InterPro" id="IPR029044">
    <property type="entry name" value="Nucleotide-diphossugar_trans"/>
</dbReference>
<dbReference type="SUPFAM" id="SSF53448">
    <property type="entry name" value="Nucleotide-diphospho-sugar transferases"/>
    <property type="match status" value="1"/>
</dbReference>
<keyword evidence="2" id="KW-0808">Transferase</keyword>
<proteinExistence type="predicted"/>
<name>A0A163M430_9BACL</name>
<evidence type="ECO:0000313" key="2">
    <source>
        <dbReference type="EMBL" id="KZS48725.1"/>
    </source>
</evidence>